<dbReference type="SUPFAM" id="SSF111369">
    <property type="entry name" value="HlyD-like secretion proteins"/>
    <property type="match status" value="1"/>
</dbReference>
<feature type="coiled-coil region" evidence="3">
    <location>
        <begin position="110"/>
        <end position="144"/>
    </location>
</feature>
<evidence type="ECO:0000256" key="1">
    <source>
        <dbReference type="ARBA" id="ARBA00004196"/>
    </source>
</evidence>
<accession>A0A7S8C377</accession>
<sequence>MSVAMRRVLIWGVLGVALAAAIAYALRPQPVLVDLATARTGLLRVTVDDEGEARVRDVYTLHAPVGGYLQRIDAEAGDPVEANRTVLARIEPAPPAFLDVRSQAEQRAAIEAARAARDLAAADLERAEADLAFAAAELERAQRLIKEDNISQRSLDDAQRAQRVAHANLATARATLEMREHELARARSRLLSREELEARIAKRDDDCDCVTVTAPVGGVVLHVVRESAGVIEAGTPLLEIGDPGNLEVVVDLLSEDAVGIEPGQKAIIAGWGGPDLDATVRRVEPFGRTEVSALGIEEQRVDVVLDFTPAREAWRRLGHGYRVDVRVILFEGDVLQVPLGALFRDGEQWAVFVAEDGQARLRPVEVGARNGLSAEIRGGLAAGDRVVLYPSERIADGTAVSQR</sequence>
<evidence type="ECO:0000259" key="4">
    <source>
        <dbReference type="Pfam" id="PF25876"/>
    </source>
</evidence>
<dbReference type="Gene3D" id="1.10.287.470">
    <property type="entry name" value="Helix hairpin bin"/>
    <property type="match status" value="1"/>
</dbReference>
<keyword evidence="7" id="KW-1185">Reference proteome</keyword>
<dbReference type="InterPro" id="IPR058637">
    <property type="entry name" value="YknX-like_C"/>
</dbReference>
<evidence type="ECO:0000256" key="3">
    <source>
        <dbReference type="SAM" id="Coils"/>
    </source>
</evidence>
<evidence type="ECO:0000313" key="6">
    <source>
        <dbReference type="EMBL" id="QPC42487.1"/>
    </source>
</evidence>
<evidence type="ECO:0000259" key="5">
    <source>
        <dbReference type="Pfam" id="PF25989"/>
    </source>
</evidence>
<dbReference type="RefSeq" id="WP_213163721.1">
    <property type="nucleotide sequence ID" value="NZ_CP058214.1"/>
</dbReference>
<dbReference type="Pfam" id="PF25989">
    <property type="entry name" value="YknX_C"/>
    <property type="match status" value="1"/>
</dbReference>
<protein>
    <submittedName>
        <fullName evidence="6">HlyD family efflux transporter periplasmic adaptor subunit</fullName>
    </submittedName>
</protein>
<reference evidence="6 7" key="1">
    <citation type="submission" date="2020-06" db="EMBL/GenBank/DDBJ databases">
        <title>Genome sequence of 2 isolates from Red Sea Mangroves.</title>
        <authorList>
            <person name="Sefrji F."/>
            <person name="Michoud G."/>
            <person name="Merlino G."/>
            <person name="Daffonchio D."/>
        </authorList>
    </citation>
    <scope>NUCLEOTIDE SEQUENCE [LARGE SCALE GENOMIC DNA]</scope>
    <source>
        <strain evidence="6 7">R1DC25</strain>
    </source>
</reference>
<organism evidence="6 7">
    <name type="scientific">Kaustia mangrovi</name>
    <dbReference type="NCBI Taxonomy" id="2593653"/>
    <lineage>
        <taxon>Bacteria</taxon>
        <taxon>Pseudomonadati</taxon>
        <taxon>Pseudomonadota</taxon>
        <taxon>Alphaproteobacteria</taxon>
        <taxon>Hyphomicrobiales</taxon>
        <taxon>Parvibaculaceae</taxon>
        <taxon>Kaustia</taxon>
    </lineage>
</organism>
<feature type="domain" description="YknX-like C-terminal permuted SH3-like" evidence="5">
    <location>
        <begin position="334"/>
        <end position="401"/>
    </location>
</feature>
<dbReference type="EMBL" id="CP058214">
    <property type="protein sequence ID" value="QPC42487.1"/>
    <property type="molecule type" value="Genomic_DNA"/>
</dbReference>
<dbReference type="AlphaFoldDB" id="A0A7S8C377"/>
<name>A0A7S8C377_9HYPH</name>
<comment type="subcellular location">
    <subcellularLocation>
        <location evidence="1">Cell envelope</location>
    </subcellularLocation>
</comment>
<dbReference type="GO" id="GO:0030313">
    <property type="term" value="C:cell envelope"/>
    <property type="evidence" value="ECO:0007669"/>
    <property type="project" value="UniProtKB-SubCell"/>
</dbReference>
<dbReference type="PANTHER" id="PTHR32347:SF29">
    <property type="entry name" value="UPF0194 MEMBRANE PROTEIN YBHG"/>
    <property type="match status" value="1"/>
</dbReference>
<evidence type="ECO:0000256" key="2">
    <source>
        <dbReference type="ARBA" id="ARBA00023054"/>
    </source>
</evidence>
<dbReference type="Pfam" id="PF25876">
    <property type="entry name" value="HH_MFP_RND"/>
    <property type="match status" value="1"/>
</dbReference>
<gene>
    <name evidence="6" type="ORF">HW532_07075</name>
</gene>
<dbReference type="KEGG" id="kmn:HW532_07075"/>
<evidence type="ECO:0000313" key="7">
    <source>
        <dbReference type="Proteomes" id="UP000593594"/>
    </source>
</evidence>
<dbReference type="Gene3D" id="2.40.420.20">
    <property type="match status" value="1"/>
</dbReference>
<feature type="domain" description="Multidrug resistance protein MdtA-like alpha-helical hairpin" evidence="4">
    <location>
        <begin position="120"/>
        <end position="178"/>
    </location>
</feature>
<keyword evidence="2 3" id="KW-0175">Coiled coil</keyword>
<dbReference type="InterPro" id="IPR058624">
    <property type="entry name" value="MdtA-like_HH"/>
</dbReference>
<dbReference type="PANTHER" id="PTHR32347">
    <property type="entry name" value="EFFLUX SYSTEM COMPONENT YKNX-RELATED"/>
    <property type="match status" value="1"/>
</dbReference>
<dbReference type="Proteomes" id="UP000593594">
    <property type="component" value="Chromosome"/>
</dbReference>
<proteinExistence type="predicted"/>
<dbReference type="InterPro" id="IPR050465">
    <property type="entry name" value="UPF0194_transport"/>
</dbReference>
<dbReference type="Gene3D" id="2.40.50.100">
    <property type="match status" value="1"/>
</dbReference>